<comment type="caution">
    <text evidence="2">The sequence shown here is derived from an EMBL/GenBank/DDBJ whole genome shotgun (WGS) entry which is preliminary data.</text>
</comment>
<sequence length="1025" mass="114592">MADAKLPEKVHFAPCKEAAKIGRELAKEVGVNIITDTSPNGKLMKNRKYVTRKDVIANPRVIAAVVRGYGFYKAPQPDEKEPSDEDADEAEESEDVSADDADAPPKTPKPQRECLMNDRLSGILEKLKVLENLKKVSTFKREATDKAAKQIIAVDSNNPAEPHCLYKPAEFQEERFKFINRMKEKKGISYHEDVDFLHLFAGEDEVGKIYPPKFAHAIAAYVQRQPEVQPVQPRLERSIDWSKTDFEIFVAELDAGNWDNPLCDTVVDLALRYIPKPCKNKVEDDREMSMDRHNHRDPPQAQYLGHIVPSDLPMGKDIGKVLKAGTAFKGALKEAKNGRGSSKAIDLEVPLNTEFCGTTLKKLMKDEGITRQEATAVFMAWKESCDEQGLPSGPALKQKPSKVLKGRKAEDEKPPTRIRGKAAPPNKRPAPETESGKSSKKAKASTDDESRVFAPANAQEVADFFGIEKEKLLKKNKKKQPESSEVVEDLDGESWDEAEGCGEEREEEEFDWEAAYPGFWDDYWEHKYGSSSSTFVMGQQSISAKSERLSPGLGLRQVPLGRMPLPRLLMMILSLSPLLRDLLLPLSEPLLQPLYQQPRINARVRVNVSADEAFMATLGSSGLPSVLHRSAPGSSAHPLNGDVLKAFDKYNTGLQQAVSQCQELKKEINSLSNLMLDLGDSPKEKETKTILTAYEKKLKKYAQKLPALNEFKELKTSEEMDPQCQRIHDQVVELGLEKAQARALVLARSTAGGDNTITLACELGAAALVQDGFLSTMVSVTPEYAAGRDMAQCVPIVLWGDEGSALKIMARCKFRYPLRNIKLRLRAMTRDIKEFAKGRGKQISIKCLKKSSLHWYVDQCPELHASAYDTAVIISWLAYKLETKPPEEPYSVLLSCVWCADHLSRTLTEGGVFYTDEEKANIEAVGLAFLSSYSHLARAAFLKPEKLFKLRPKIHHVDHIVTEAAGEGEGAGRNYGWDACWYDEDWVKYAMKMYRRVSVQTAQKNLLLRNLVQIKESLTKAVRAS</sequence>
<feature type="compositionally biased region" description="Acidic residues" evidence="1">
    <location>
        <begin position="485"/>
        <end position="496"/>
    </location>
</feature>
<accession>A0A1Q9BXU0</accession>
<feature type="region of interest" description="Disordered" evidence="1">
    <location>
        <begin position="387"/>
        <end position="453"/>
    </location>
</feature>
<reference evidence="2 3" key="1">
    <citation type="submission" date="2016-02" db="EMBL/GenBank/DDBJ databases">
        <title>Genome analysis of coral dinoflagellate symbionts highlights evolutionary adaptations to a symbiotic lifestyle.</title>
        <authorList>
            <person name="Aranda M."/>
            <person name="Li Y."/>
            <person name="Liew Y.J."/>
            <person name="Baumgarten S."/>
            <person name="Simakov O."/>
            <person name="Wilson M."/>
            <person name="Piel J."/>
            <person name="Ashoor H."/>
            <person name="Bougouffa S."/>
            <person name="Bajic V.B."/>
            <person name="Ryu T."/>
            <person name="Ravasi T."/>
            <person name="Bayer T."/>
            <person name="Micklem G."/>
            <person name="Kim H."/>
            <person name="Bhak J."/>
            <person name="Lajeunesse T.C."/>
            <person name="Voolstra C.R."/>
        </authorList>
    </citation>
    <scope>NUCLEOTIDE SEQUENCE [LARGE SCALE GENOMIC DNA]</scope>
    <source>
        <strain evidence="2 3">CCMP2467</strain>
    </source>
</reference>
<dbReference type="Proteomes" id="UP000186817">
    <property type="component" value="Unassembled WGS sequence"/>
</dbReference>
<evidence type="ECO:0000256" key="1">
    <source>
        <dbReference type="SAM" id="MobiDB-lite"/>
    </source>
</evidence>
<feature type="compositionally biased region" description="Acidic residues" evidence="1">
    <location>
        <begin position="81"/>
        <end position="102"/>
    </location>
</feature>
<dbReference type="EMBL" id="LSRX01002447">
    <property type="protein sequence ID" value="OLP75493.1"/>
    <property type="molecule type" value="Genomic_DNA"/>
</dbReference>
<name>A0A1Q9BXU0_SYMMI</name>
<protein>
    <submittedName>
        <fullName evidence="2">Uncharacterized protein</fullName>
    </submittedName>
</protein>
<dbReference type="OrthoDB" id="447846at2759"/>
<keyword evidence="3" id="KW-1185">Reference proteome</keyword>
<evidence type="ECO:0000313" key="3">
    <source>
        <dbReference type="Proteomes" id="UP000186817"/>
    </source>
</evidence>
<gene>
    <name evidence="2" type="ORF">AK812_SmicGene44696</name>
</gene>
<proteinExistence type="predicted"/>
<organism evidence="2 3">
    <name type="scientific">Symbiodinium microadriaticum</name>
    <name type="common">Dinoflagellate</name>
    <name type="synonym">Zooxanthella microadriatica</name>
    <dbReference type="NCBI Taxonomy" id="2951"/>
    <lineage>
        <taxon>Eukaryota</taxon>
        <taxon>Sar</taxon>
        <taxon>Alveolata</taxon>
        <taxon>Dinophyceae</taxon>
        <taxon>Suessiales</taxon>
        <taxon>Symbiodiniaceae</taxon>
        <taxon>Symbiodinium</taxon>
    </lineage>
</organism>
<dbReference type="AlphaFoldDB" id="A0A1Q9BXU0"/>
<feature type="region of interest" description="Disordered" evidence="1">
    <location>
        <begin position="73"/>
        <end position="115"/>
    </location>
</feature>
<feature type="region of interest" description="Disordered" evidence="1">
    <location>
        <begin position="473"/>
        <end position="496"/>
    </location>
</feature>
<evidence type="ECO:0000313" key="2">
    <source>
        <dbReference type="EMBL" id="OLP75493.1"/>
    </source>
</evidence>